<dbReference type="Pfam" id="PF10127">
    <property type="entry name" value="RlaP"/>
    <property type="match status" value="1"/>
</dbReference>
<accession>A0A0P6WK58</accession>
<comment type="caution">
    <text evidence="1">The sequence shown here is derived from an EMBL/GenBank/DDBJ whole genome shotgun (WGS) entry which is preliminary data.</text>
</comment>
<protein>
    <recommendedName>
        <fullName evidence="3">Nucleotidyltransferase</fullName>
    </recommendedName>
</protein>
<evidence type="ECO:0000313" key="1">
    <source>
        <dbReference type="EMBL" id="KPL57967.1"/>
    </source>
</evidence>
<dbReference type="PATRIC" id="fig|218284.4.peg.2401"/>
<dbReference type="Proteomes" id="UP000050398">
    <property type="component" value="Unassembled WGS sequence"/>
</dbReference>
<evidence type="ECO:0000313" key="2">
    <source>
        <dbReference type="Proteomes" id="UP000050398"/>
    </source>
</evidence>
<organism evidence="1 2">
    <name type="scientific">Rossellomorea vietnamensis</name>
    <dbReference type="NCBI Taxonomy" id="218284"/>
    <lineage>
        <taxon>Bacteria</taxon>
        <taxon>Bacillati</taxon>
        <taxon>Bacillota</taxon>
        <taxon>Bacilli</taxon>
        <taxon>Bacillales</taxon>
        <taxon>Bacillaceae</taxon>
        <taxon>Rossellomorea</taxon>
    </lineage>
</organism>
<dbReference type="PANTHER" id="PTHR34817:SF2">
    <property type="entry name" value="NUCLEOTIDYLTRANSFERASE"/>
    <property type="match status" value="1"/>
</dbReference>
<dbReference type="EMBL" id="LIXZ01000022">
    <property type="protein sequence ID" value="KPL57967.1"/>
    <property type="molecule type" value="Genomic_DNA"/>
</dbReference>
<proteinExistence type="predicted"/>
<sequence length="274" mass="32280">MKEHIVEVIHQIEIDHDVKILFACESGSRAWGFPSKDSDYDVRFIYIHKPDWYLSIDQKRDVIEIPGGDSVSIPIDLLLDMSGWELTKALRLFRKSNPPLLEWLRSNIVYYQSYSTIDQMKELEQKIFSPVSCMHHYLSMAKGNFRDDVQGEEVRIKKYLNVLRPVLAAKWIEKYDSIPPIEFQELVEELVSEGEWKDSIANLLERKRAGEEIYLETRIDNINEYLHEEIEHLETYAKLLNKDIPDPTEELDMLLRGALREVWDEELGELGKRR</sequence>
<name>A0A0P6WK58_9BACI</name>
<dbReference type="PANTHER" id="PTHR34817">
    <property type="entry name" value="NUCLEOTIDYLTRANSFERASE"/>
    <property type="match status" value="1"/>
</dbReference>
<dbReference type="AlphaFoldDB" id="A0A0P6WK58"/>
<dbReference type="RefSeq" id="WP_060674419.1">
    <property type="nucleotide sequence ID" value="NZ_LIXZ01000022.1"/>
</dbReference>
<gene>
    <name evidence="1" type="ORF">AM506_19290</name>
</gene>
<dbReference type="InterPro" id="IPR018775">
    <property type="entry name" value="RlaP"/>
</dbReference>
<dbReference type="OrthoDB" id="9796845at2"/>
<evidence type="ECO:0008006" key="3">
    <source>
        <dbReference type="Google" id="ProtNLM"/>
    </source>
</evidence>
<reference evidence="1 2" key="1">
    <citation type="submission" date="2015-08" db="EMBL/GenBank/DDBJ databases">
        <title>Draft Genome Sequence of Bacillus vietnamensis UCD-SED5.</title>
        <authorList>
            <person name="Lee R.D."/>
            <person name="Jospin G."/>
            <person name="Lang J.M."/>
            <person name="Coil D.A."/>
            <person name="Eisen J.A."/>
        </authorList>
    </citation>
    <scope>NUCLEOTIDE SEQUENCE [LARGE SCALE GENOMIC DNA]</scope>
    <source>
        <strain evidence="1 2">UCD-SED5</strain>
    </source>
</reference>